<feature type="domain" description="DNA2/NAM7 helicase helicase" evidence="8">
    <location>
        <begin position="876"/>
        <end position="938"/>
    </location>
</feature>
<dbReference type="AlphaFoldDB" id="A0A368UBL4"/>
<sequence>MQRETTGAQAQADIVNFWRYVEFFTPNTLPKKAPDDARKPIYDCRLNRSLPWEPGHPHHQHKCLSAKPTHVKSSPDKLWAYNVYICPIDVVAARNHIELLLGDSEDSAVRDQREPAGAGGFAFAVDGSGCAVSDSGVLSVFAWAYARTCDLGEQASRDSSWLDGFAEIEEEVLDHFQAVLAGKRVTGPLLEEFTQWLLATLKLSAASESVQAHVCRVQCYSRKATTAAKDKQAQSSAGATSPTQSQTPAPSSDGDEPAQEEKGEPVDMINSMYLGELKALSAAVREGRYGAALNAYLGNHPQDIARIDLRENIPAAWGMLHPSHFPMGRWPGEGRHPLVFSQQVAINLAQKNLSASSGLMAVNGPPGTGKTTLLKDLLAAIIVERAVILSKYQSPEDAFSTRAVAAWKNSGDSQYYYALDKRLHNFGVVASSSNNSAVENLSLEFPKAGDVDPAWGNNASPFGAIASHLLGKDGPAWRLMAARLGKQRNRKEFVSNFWWPRPDPSLEPQAQKPKACKESELPGMEQLLKAGSKVAPLSWAEARSRFAEACRKEAEERTIRIGLAKVHDAVPGLRAELSRLSDERGRWLRDLERWELSLAAAQESLAKAQSALNAAYQGEKTRREQSEVAASKAAKEAEAYKATLKKRQSELKQELSDLDDDAPADILCWLGKFFPIRSVEDWKSEKLARRKDIQTKNMEVARASSAVTQQNSQLSTARARNTKPAILDGLPTEQAAFAGAKDKVATARANSRQADKALKTSVEQYQRCEERLSKYVAHFNLYCERFGAKIGAWRYELAQDVTTRERSSPWADELWNEARVAVLLAALDLQDAFVLHAGKKAYLNTMLAMKLINGEAPAKGVPREAAQSAWATFFLMVPLVSTTFASFHRQFEHLEEEDIGWLLIDEAGQAAPQQAAGAIWRSRRVMVVGDPLQLEPVVTVPDQLQDRLRRHAGVGEQWMPGFTSAQECADNASRYGSFINKKWVGAPLLVHRRCDSPMFEIANVVAYENAMVNGKPAKASALLPSGWVHVPAQNAENHWIPGEGEAVRALIARLCQQGLAPSEIFLISPFRKVVEGLERLIERHGLTGVQCGTIHKVQGKEAPAVIFVLGGDPAKEGAKKWATSKPNLINVAVSRAKSRLYIVGDRQRWGTYPYIEDCCIDDMPVLTVASLSAQTERQVS</sequence>
<keyword evidence="2" id="KW-0547">Nucleotide-binding</keyword>
<keyword evidence="3" id="KW-0378">Hydrolase</keyword>
<evidence type="ECO:0000256" key="5">
    <source>
        <dbReference type="ARBA" id="ARBA00022840"/>
    </source>
</evidence>
<evidence type="ECO:0000256" key="1">
    <source>
        <dbReference type="ARBA" id="ARBA00007913"/>
    </source>
</evidence>
<dbReference type="Proteomes" id="UP000253204">
    <property type="component" value="Unassembled WGS sequence"/>
</dbReference>
<evidence type="ECO:0000256" key="6">
    <source>
        <dbReference type="SAM" id="Coils"/>
    </source>
</evidence>
<gene>
    <name evidence="10" type="ORF">DU506_01045</name>
</gene>
<evidence type="ECO:0008006" key="12">
    <source>
        <dbReference type="Google" id="ProtNLM"/>
    </source>
</evidence>
<dbReference type="InterPro" id="IPR041679">
    <property type="entry name" value="DNA2/NAM7-like_C"/>
</dbReference>
<feature type="region of interest" description="Disordered" evidence="7">
    <location>
        <begin position="230"/>
        <end position="265"/>
    </location>
</feature>
<evidence type="ECO:0000259" key="9">
    <source>
        <dbReference type="Pfam" id="PF13087"/>
    </source>
</evidence>
<protein>
    <recommendedName>
        <fullName evidence="12">DNA helicase</fullName>
    </recommendedName>
</protein>
<feature type="domain" description="DNA2/NAM7 helicase-like C-terminal" evidence="9">
    <location>
        <begin position="1037"/>
        <end position="1146"/>
    </location>
</feature>
<dbReference type="GO" id="GO:0016787">
    <property type="term" value="F:hydrolase activity"/>
    <property type="evidence" value="ECO:0007669"/>
    <property type="project" value="UniProtKB-KW"/>
</dbReference>
<evidence type="ECO:0000256" key="2">
    <source>
        <dbReference type="ARBA" id="ARBA00022741"/>
    </source>
</evidence>
<dbReference type="Gene3D" id="3.40.50.300">
    <property type="entry name" value="P-loop containing nucleotide triphosphate hydrolases"/>
    <property type="match status" value="3"/>
</dbReference>
<dbReference type="PANTHER" id="PTHR43788:SF8">
    <property type="entry name" value="DNA-BINDING PROTEIN SMUBP-2"/>
    <property type="match status" value="1"/>
</dbReference>
<dbReference type="RefSeq" id="WP_114485100.1">
    <property type="nucleotide sequence ID" value="NZ_CBCSHM010000052.1"/>
</dbReference>
<evidence type="ECO:0000313" key="11">
    <source>
        <dbReference type="Proteomes" id="UP000253204"/>
    </source>
</evidence>
<dbReference type="PANTHER" id="PTHR43788">
    <property type="entry name" value="DNA2/NAM7 HELICASE FAMILY MEMBER"/>
    <property type="match status" value="1"/>
</dbReference>
<evidence type="ECO:0000256" key="4">
    <source>
        <dbReference type="ARBA" id="ARBA00022806"/>
    </source>
</evidence>
<dbReference type="InterPro" id="IPR041677">
    <property type="entry name" value="DNA2/NAM7_AAA_11"/>
</dbReference>
<dbReference type="SUPFAM" id="SSF52540">
    <property type="entry name" value="P-loop containing nucleoside triphosphate hydrolases"/>
    <property type="match status" value="1"/>
</dbReference>
<keyword evidence="5" id="KW-0067">ATP-binding</keyword>
<dbReference type="CDD" id="cd18808">
    <property type="entry name" value="SF1_C_Upf1"/>
    <property type="match status" value="1"/>
</dbReference>
<feature type="compositionally biased region" description="Low complexity" evidence="7">
    <location>
        <begin position="239"/>
        <end position="252"/>
    </location>
</feature>
<dbReference type="EMBL" id="QPIJ01000001">
    <property type="protein sequence ID" value="RCV93772.1"/>
    <property type="molecule type" value="Genomic_DNA"/>
</dbReference>
<name>A0A368UBL4_9GAMM</name>
<keyword evidence="4" id="KW-0347">Helicase</keyword>
<evidence type="ECO:0000313" key="10">
    <source>
        <dbReference type="EMBL" id="RCV93772.1"/>
    </source>
</evidence>
<dbReference type="Pfam" id="PF13086">
    <property type="entry name" value="AAA_11"/>
    <property type="match status" value="1"/>
</dbReference>
<dbReference type="OrthoDB" id="9757917at2"/>
<keyword evidence="6" id="KW-0175">Coiled coil</keyword>
<dbReference type="Pfam" id="PF13087">
    <property type="entry name" value="AAA_12"/>
    <property type="match status" value="1"/>
</dbReference>
<comment type="similarity">
    <text evidence="1">Belongs to the DNA2/NAM7 helicase family.</text>
</comment>
<evidence type="ECO:0000259" key="8">
    <source>
        <dbReference type="Pfam" id="PF13086"/>
    </source>
</evidence>
<accession>A0A368UBL4</accession>
<comment type="caution">
    <text evidence="10">The sequence shown here is derived from an EMBL/GenBank/DDBJ whole genome shotgun (WGS) entry which is preliminary data.</text>
</comment>
<organism evidence="10 11">
    <name type="scientific">Vreelandella rituensis</name>
    <dbReference type="NCBI Taxonomy" id="2282306"/>
    <lineage>
        <taxon>Bacteria</taxon>
        <taxon>Pseudomonadati</taxon>
        <taxon>Pseudomonadota</taxon>
        <taxon>Gammaproteobacteria</taxon>
        <taxon>Oceanospirillales</taxon>
        <taxon>Halomonadaceae</taxon>
        <taxon>Vreelandella</taxon>
    </lineage>
</organism>
<dbReference type="InterPro" id="IPR047187">
    <property type="entry name" value="SF1_C_Upf1"/>
</dbReference>
<dbReference type="InterPro" id="IPR027417">
    <property type="entry name" value="P-loop_NTPase"/>
</dbReference>
<reference evidence="10 11" key="1">
    <citation type="submission" date="2018-07" db="EMBL/GenBank/DDBJ databases">
        <title>Halomonas rutogse sp. nov., isolated from Lake TangqianCo on Tibetan Plateau.</title>
        <authorList>
            <person name="Lu H."/>
            <person name="Xing P."/>
            <person name="Wu Q."/>
        </authorList>
    </citation>
    <scope>NUCLEOTIDE SEQUENCE [LARGE SCALE GENOMIC DNA]</scope>
    <source>
        <strain evidence="10 11">TQ8S</strain>
    </source>
</reference>
<dbReference type="GO" id="GO:0005524">
    <property type="term" value="F:ATP binding"/>
    <property type="evidence" value="ECO:0007669"/>
    <property type="project" value="UniProtKB-KW"/>
</dbReference>
<keyword evidence="11" id="KW-1185">Reference proteome</keyword>
<evidence type="ECO:0000256" key="3">
    <source>
        <dbReference type="ARBA" id="ARBA00022801"/>
    </source>
</evidence>
<proteinExistence type="inferred from homology"/>
<evidence type="ECO:0000256" key="7">
    <source>
        <dbReference type="SAM" id="MobiDB-lite"/>
    </source>
</evidence>
<dbReference type="GO" id="GO:0043139">
    <property type="term" value="F:5'-3' DNA helicase activity"/>
    <property type="evidence" value="ECO:0007669"/>
    <property type="project" value="TreeGrafter"/>
</dbReference>
<dbReference type="InterPro" id="IPR050534">
    <property type="entry name" value="Coronavir_polyprotein_1ab"/>
</dbReference>
<feature type="coiled-coil region" evidence="6">
    <location>
        <begin position="591"/>
        <end position="661"/>
    </location>
</feature>